<dbReference type="InterPro" id="IPR032719">
    <property type="entry name" value="WbsX"/>
</dbReference>
<name>A0A848R5Z0_PHOVU</name>
<evidence type="ECO:0000313" key="3">
    <source>
        <dbReference type="Proteomes" id="UP000555193"/>
    </source>
</evidence>
<dbReference type="RefSeq" id="WP_117833752.1">
    <property type="nucleotide sequence ID" value="NZ_JABDSH010000091.1"/>
</dbReference>
<gene>
    <name evidence="1" type="ORF">HKQ54_20515</name>
    <name evidence="2" type="ORF">HKQ55_21405</name>
</gene>
<dbReference type="Pfam" id="PF14307">
    <property type="entry name" value="Glyco_tran_WbsX"/>
    <property type="match status" value="1"/>
</dbReference>
<dbReference type="EMBL" id="JABDSI010000138">
    <property type="protein sequence ID" value="NMW42610.1"/>
    <property type="molecule type" value="Genomic_DNA"/>
</dbReference>
<dbReference type="AlphaFoldDB" id="A0A848R5Z0"/>
<dbReference type="Proteomes" id="UP000583639">
    <property type="component" value="Unassembled WGS sequence"/>
</dbReference>
<evidence type="ECO:0000313" key="4">
    <source>
        <dbReference type="Proteomes" id="UP000583639"/>
    </source>
</evidence>
<evidence type="ECO:0000313" key="1">
    <source>
        <dbReference type="EMBL" id="NMW38459.1"/>
    </source>
</evidence>
<dbReference type="GO" id="GO:0016787">
    <property type="term" value="F:hydrolase activity"/>
    <property type="evidence" value="ECO:0007669"/>
    <property type="project" value="UniProtKB-KW"/>
</dbReference>
<dbReference type="PANTHER" id="PTHR41244">
    <property type="entry name" value="RHAMNAN SYNTHESIS F"/>
    <property type="match status" value="1"/>
</dbReference>
<reference evidence="3 4" key="1">
    <citation type="submission" date="2020-04" db="EMBL/GenBank/DDBJ databases">
        <title>A novel gut-associated lysogenic phage, Bacteroides phage BV01, alters the host transcriptome and bile acid metabolism in Bacteroides vulgatus.</title>
        <authorList>
            <person name="Campbell D.E."/>
            <person name="Ly L."/>
            <person name="Ridlon J.M."/>
            <person name="Hsiao A."/>
            <person name="Degnan P.H."/>
        </authorList>
    </citation>
    <scope>NUCLEOTIDE SEQUENCE [LARGE SCALE GENOMIC DNA]</scope>
    <source>
        <strain evidence="1 3">VPI-4506</strain>
        <strain evidence="2 4">VPI-BV8526</strain>
    </source>
</reference>
<dbReference type="Gene3D" id="3.20.20.80">
    <property type="entry name" value="Glycosidases"/>
    <property type="match status" value="1"/>
</dbReference>
<dbReference type="CDD" id="cd11579">
    <property type="entry name" value="Glyco_tran_WbsX"/>
    <property type="match status" value="1"/>
</dbReference>
<evidence type="ECO:0000313" key="2">
    <source>
        <dbReference type="EMBL" id="NMW42610.1"/>
    </source>
</evidence>
<sequence>MKAKARVIAMYLPQYHPIKENDNVWGKGFTEWNNVAKARPLFRGHHQPNIPADLGFYDLRLPETRELQAKLAKEAGIEGFMYWHYWFGNGKRLLERPFNEVLESKKPDFPFCLGWANHDWKTSTWATMGNFQANHMICEQKYLGDEDYVMHFNYCLKAFKDHRYIKVDGKPFFLLYDAKALPNSHHFFDLWNILAKQNGFPGIHFVGINEANDPDYSKVLGRGYDAVSHGGVWDPMQKIKGYYKMVIEKKIRDRIDWLVPIDKYKYKDFIKYTFNETDRLENVYPNIIPGWDRSPRSGKKAQIVYGSTPKLWRKHVQEAVDMVKDKEDEHKIIILRSWNEWGEGNYVEPDERWGTAYLDVLKEVLFG</sequence>
<dbReference type="PANTHER" id="PTHR41244:SF1">
    <property type="entry name" value="GLYCOSYLTRANSFERASE"/>
    <property type="match status" value="1"/>
</dbReference>
<comment type="caution">
    <text evidence="2">The sequence shown here is derived from an EMBL/GenBank/DDBJ whole genome shotgun (WGS) entry which is preliminary data.</text>
</comment>
<keyword evidence="2" id="KW-0378">Hydrolase</keyword>
<dbReference type="EMBL" id="JABDSH010000091">
    <property type="protein sequence ID" value="NMW38459.1"/>
    <property type="molecule type" value="Genomic_DNA"/>
</dbReference>
<organism evidence="2 4">
    <name type="scientific">Phocaeicola vulgatus</name>
    <name type="common">Bacteroides vulgatus</name>
    <dbReference type="NCBI Taxonomy" id="821"/>
    <lineage>
        <taxon>Bacteria</taxon>
        <taxon>Pseudomonadati</taxon>
        <taxon>Bacteroidota</taxon>
        <taxon>Bacteroidia</taxon>
        <taxon>Bacteroidales</taxon>
        <taxon>Bacteroidaceae</taxon>
        <taxon>Phocaeicola</taxon>
    </lineage>
</organism>
<protein>
    <submittedName>
        <fullName evidence="2">Glycoside hydrolase family 99-like domain-containing protein</fullName>
    </submittedName>
</protein>
<accession>A0A848R5Z0</accession>
<dbReference type="Proteomes" id="UP000555193">
    <property type="component" value="Unassembled WGS sequence"/>
</dbReference>
<proteinExistence type="predicted"/>